<dbReference type="Pfam" id="PF13520">
    <property type="entry name" value="AA_permease_2"/>
    <property type="match status" value="1"/>
</dbReference>
<dbReference type="InterPro" id="IPR050598">
    <property type="entry name" value="AminoAcid_Transporter"/>
</dbReference>
<feature type="transmembrane region" description="Helical" evidence="5">
    <location>
        <begin position="124"/>
        <end position="143"/>
    </location>
</feature>
<comment type="subcellular location">
    <subcellularLocation>
        <location evidence="1">Membrane</location>
        <topology evidence="1">Multi-pass membrane protein</topology>
    </subcellularLocation>
</comment>
<keyword evidence="4 5" id="KW-0472">Membrane</keyword>
<dbReference type="GO" id="GO:0016020">
    <property type="term" value="C:membrane"/>
    <property type="evidence" value="ECO:0007669"/>
    <property type="project" value="UniProtKB-SubCell"/>
</dbReference>
<gene>
    <name evidence="6" type="ORF">HNQ65_003783</name>
</gene>
<feature type="transmembrane region" description="Helical" evidence="5">
    <location>
        <begin position="411"/>
        <end position="428"/>
    </location>
</feature>
<feature type="transmembrane region" description="Helical" evidence="5">
    <location>
        <begin position="12"/>
        <end position="33"/>
    </location>
</feature>
<dbReference type="GO" id="GO:0015179">
    <property type="term" value="F:L-amino acid transmembrane transporter activity"/>
    <property type="evidence" value="ECO:0007669"/>
    <property type="project" value="TreeGrafter"/>
</dbReference>
<evidence type="ECO:0000256" key="1">
    <source>
        <dbReference type="ARBA" id="ARBA00004141"/>
    </source>
</evidence>
<dbReference type="AlphaFoldDB" id="A0A7W7YDH2"/>
<name>A0A7W7YDH2_9BACT</name>
<feature type="transmembrane region" description="Helical" evidence="5">
    <location>
        <begin position="227"/>
        <end position="251"/>
    </location>
</feature>
<dbReference type="RefSeq" id="WP_184341745.1">
    <property type="nucleotide sequence ID" value="NZ_JACHIG010000008.1"/>
</dbReference>
<comment type="caution">
    <text evidence="6">The sequence shown here is derived from an EMBL/GenBank/DDBJ whole genome shotgun (WGS) entry which is preliminary data.</text>
</comment>
<dbReference type="EMBL" id="JACHIG010000008">
    <property type="protein sequence ID" value="MBB5034192.1"/>
    <property type="molecule type" value="Genomic_DNA"/>
</dbReference>
<evidence type="ECO:0000256" key="4">
    <source>
        <dbReference type="ARBA" id="ARBA00023136"/>
    </source>
</evidence>
<reference evidence="6 7" key="1">
    <citation type="submission" date="2020-08" db="EMBL/GenBank/DDBJ databases">
        <title>Genomic Encyclopedia of Type Strains, Phase IV (KMG-IV): sequencing the most valuable type-strain genomes for metagenomic binning, comparative biology and taxonomic classification.</title>
        <authorList>
            <person name="Goeker M."/>
        </authorList>
    </citation>
    <scope>NUCLEOTIDE SEQUENCE [LARGE SCALE GENOMIC DNA]</scope>
    <source>
        <strain evidence="6 7">DSM 12252</strain>
    </source>
</reference>
<evidence type="ECO:0000313" key="7">
    <source>
        <dbReference type="Proteomes" id="UP000590740"/>
    </source>
</evidence>
<keyword evidence="7" id="KW-1185">Reference proteome</keyword>
<feature type="transmembrane region" description="Helical" evidence="5">
    <location>
        <begin position="45"/>
        <end position="69"/>
    </location>
</feature>
<evidence type="ECO:0000313" key="6">
    <source>
        <dbReference type="EMBL" id="MBB5034192.1"/>
    </source>
</evidence>
<feature type="transmembrane region" description="Helical" evidence="5">
    <location>
        <begin position="322"/>
        <end position="341"/>
    </location>
</feature>
<feature type="transmembrane region" description="Helical" evidence="5">
    <location>
        <begin position="353"/>
        <end position="371"/>
    </location>
</feature>
<dbReference type="Proteomes" id="UP000590740">
    <property type="component" value="Unassembled WGS sequence"/>
</dbReference>
<evidence type="ECO:0000256" key="5">
    <source>
        <dbReference type="SAM" id="Phobius"/>
    </source>
</evidence>
<dbReference type="PANTHER" id="PTHR11785">
    <property type="entry name" value="AMINO ACID TRANSPORTER"/>
    <property type="match status" value="1"/>
</dbReference>
<feature type="transmembrane region" description="Helical" evidence="5">
    <location>
        <begin position="278"/>
        <end position="301"/>
    </location>
</feature>
<proteinExistence type="predicted"/>
<dbReference type="Gene3D" id="1.20.1740.10">
    <property type="entry name" value="Amino acid/polyamine transporter I"/>
    <property type="match status" value="1"/>
</dbReference>
<feature type="transmembrane region" description="Helical" evidence="5">
    <location>
        <begin position="155"/>
        <end position="172"/>
    </location>
</feature>
<evidence type="ECO:0000256" key="2">
    <source>
        <dbReference type="ARBA" id="ARBA00022692"/>
    </source>
</evidence>
<evidence type="ECO:0000256" key="3">
    <source>
        <dbReference type="ARBA" id="ARBA00022989"/>
    </source>
</evidence>
<keyword evidence="2 5" id="KW-0812">Transmembrane</keyword>
<dbReference type="PANTHER" id="PTHR11785:SF512">
    <property type="entry name" value="SOBREMESA, ISOFORM B"/>
    <property type="match status" value="1"/>
</dbReference>
<protein>
    <submittedName>
        <fullName evidence="6">APA family basic amino acid/polyamine antiporter</fullName>
    </submittedName>
</protein>
<organism evidence="6 7">
    <name type="scientific">Prosthecobacter vanneervenii</name>
    <dbReference type="NCBI Taxonomy" id="48466"/>
    <lineage>
        <taxon>Bacteria</taxon>
        <taxon>Pseudomonadati</taxon>
        <taxon>Verrucomicrobiota</taxon>
        <taxon>Verrucomicrobiia</taxon>
        <taxon>Verrucomicrobiales</taxon>
        <taxon>Verrucomicrobiaceae</taxon>
        <taxon>Prosthecobacter</taxon>
    </lineage>
</organism>
<dbReference type="InterPro" id="IPR002293">
    <property type="entry name" value="AA/rel_permease1"/>
</dbReference>
<feature type="transmembrane region" description="Helical" evidence="5">
    <location>
        <begin position="90"/>
        <end position="112"/>
    </location>
</feature>
<dbReference type="PIRSF" id="PIRSF006060">
    <property type="entry name" value="AA_transporter"/>
    <property type="match status" value="1"/>
</dbReference>
<feature type="transmembrane region" description="Helical" evidence="5">
    <location>
        <begin position="383"/>
        <end position="405"/>
    </location>
</feature>
<sequence length="435" mass="46316">MSTTRTQGISLITATAVVVANMIGTGVFTSLGFQVGSLPSGFVLLMLWVVGGVCAFCGAVCYGELAAALPRSGGEYHFLSKIFHPSVGFLSGWLSVTVGFAAPIALAAMAFGKYFSGIFPTAPATTWSLVMVWLVTLIHVSGIHTAARFQNAATWLKVALILVFIGAGFWFGKAQPVQFLPVKGDLSLLGSTPFAVSLVYVMYAYAGWNAATYIVGDIRDPQKNVPLAIALGTLLVAGLYIALNAVFLHVAPMAELNGKLDVGHIAADHIFGTTGGKIMSGLICLGLVSSISAMTWVGPRVMKTMGQDLRILSPLAASDERGVPVAGLFVQLAIVITLLLTASFETVLTCVQFSIQLGSFATVVGLIVLRIKQPDLPRPYRCWGYPVTPILFLGISLWMMIFVAKKHPDETLAGMALILLGWIIYFLSPRSPRTP</sequence>
<accession>A0A7W7YDH2</accession>
<keyword evidence="3 5" id="KW-1133">Transmembrane helix</keyword>
<feature type="transmembrane region" description="Helical" evidence="5">
    <location>
        <begin position="192"/>
        <end position="215"/>
    </location>
</feature>